<keyword evidence="1" id="KW-1133">Transmembrane helix</keyword>
<dbReference type="PANTHER" id="PTHR35043">
    <property type="entry name" value="TRANSCRIPTION FACTOR DOMAIN-CONTAINING PROTEIN"/>
    <property type="match status" value="1"/>
</dbReference>
<evidence type="ECO:0000313" key="3">
    <source>
        <dbReference type="Proteomes" id="UP000076532"/>
    </source>
</evidence>
<feature type="transmembrane region" description="Helical" evidence="1">
    <location>
        <begin position="6"/>
        <end position="22"/>
    </location>
</feature>
<dbReference type="Proteomes" id="UP000076532">
    <property type="component" value="Unassembled WGS sequence"/>
</dbReference>
<protein>
    <submittedName>
        <fullName evidence="2">Uncharacterized protein</fullName>
    </submittedName>
</protein>
<accession>A0A167T213</accession>
<feature type="transmembrane region" description="Helical" evidence="1">
    <location>
        <begin position="161"/>
        <end position="181"/>
    </location>
</feature>
<proteinExistence type="predicted"/>
<dbReference type="EMBL" id="KV418536">
    <property type="protein sequence ID" value="KZP02482.1"/>
    <property type="molecule type" value="Genomic_DNA"/>
</dbReference>
<feature type="non-terminal residue" evidence="2">
    <location>
        <position position="184"/>
    </location>
</feature>
<sequence>RTFTDIVSPVVTALIAANYLSVHTNISHPDLKWHIKALESAKVFLVALFFPDWIYVWALRSYIPVSSRPARHPAYTLSHAFYVIMGGMHFYDQDGMPIRPLDVDTTIRLIEDGEIQLPSRETINGMSKFTNFTQTIAALQLSSFLVKCGLRFSYGLDLAPLEVMAFAHALITVFTFIPWWHKPM</sequence>
<dbReference type="OrthoDB" id="9451547at2759"/>
<evidence type="ECO:0000256" key="1">
    <source>
        <dbReference type="SAM" id="Phobius"/>
    </source>
</evidence>
<keyword evidence="1" id="KW-0812">Transmembrane</keyword>
<reference evidence="2 3" key="1">
    <citation type="journal article" date="2016" name="Mol. Biol. Evol.">
        <title>Comparative Genomics of Early-Diverging Mushroom-Forming Fungi Provides Insights into the Origins of Lignocellulose Decay Capabilities.</title>
        <authorList>
            <person name="Nagy L.G."/>
            <person name="Riley R."/>
            <person name="Tritt A."/>
            <person name="Adam C."/>
            <person name="Daum C."/>
            <person name="Floudas D."/>
            <person name="Sun H."/>
            <person name="Yadav J.S."/>
            <person name="Pangilinan J."/>
            <person name="Larsson K.H."/>
            <person name="Matsuura K."/>
            <person name="Barry K."/>
            <person name="Labutti K."/>
            <person name="Kuo R."/>
            <person name="Ohm R.A."/>
            <person name="Bhattacharya S.S."/>
            <person name="Shirouzu T."/>
            <person name="Yoshinaga Y."/>
            <person name="Martin F.M."/>
            <person name="Grigoriev I.V."/>
            <person name="Hibbett D.S."/>
        </authorList>
    </citation>
    <scope>NUCLEOTIDE SEQUENCE [LARGE SCALE GENOMIC DNA]</scope>
    <source>
        <strain evidence="2 3">CBS 109695</strain>
    </source>
</reference>
<feature type="transmembrane region" description="Helical" evidence="1">
    <location>
        <begin position="43"/>
        <end position="63"/>
    </location>
</feature>
<evidence type="ECO:0000313" key="2">
    <source>
        <dbReference type="EMBL" id="KZP02482.1"/>
    </source>
</evidence>
<feature type="non-terminal residue" evidence="2">
    <location>
        <position position="1"/>
    </location>
</feature>
<name>A0A167T213_9AGAM</name>
<dbReference type="PANTHER" id="PTHR35043:SF7">
    <property type="entry name" value="TRANSCRIPTION FACTOR DOMAIN-CONTAINING PROTEIN"/>
    <property type="match status" value="1"/>
</dbReference>
<keyword evidence="3" id="KW-1185">Reference proteome</keyword>
<organism evidence="2 3">
    <name type="scientific">Athelia psychrophila</name>
    <dbReference type="NCBI Taxonomy" id="1759441"/>
    <lineage>
        <taxon>Eukaryota</taxon>
        <taxon>Fungi</taxon>
        <taxon>Dikarya</taxon>
        <taxon>Basidiomycota</taxon>
        <taxon>Agaricomycotina</taxon>
        <taxon>Agaricomycetes</taxon>
        <taxon>Agaricomycetidae</taxon>
        <taxon>Atheliales</taxon>
        <taxon>Atheliaceae</taxon>
        <taxon>Athelia</taxon>
    </lineage>
</organism>
<gene>
    <name evidence="2" type="ORF">FIBSPDRAFT_696825</name>
</gene>
<dbReference type="AlphaFoldDB" id="A0A167T213"/>
<keyword evidence="1" id="KW-0472">Membrane</keyword>